<dbReference type="AlphaFoldDB" id="A0A667ZKT5"/>
<accession>A0A667ZKT5</accession>
<dbReference type="InParanoid" id="A0A667ZKT5"/>
<sequence>MDLCIFSRNLFFPPVLIITIFFFFHQDPNFDSRNFQLSQLRARPTTEAPVDLIALFVLSPLLSSPYGSMARKRSAQEGVGAGAPVNKRKSLLMKPRHYSPTSHVKRRARTWHRHRTKKS</sequence>
<keyword evidence="2" id="KW-0472">Membrane</keyword>
<feature type="region of interest" description="Disordered" evidence="1">
    <location>
        <begin position="73"/>
        <end position="119"/>
    </location>
</feature>
<organism evidence="3 4">
    <name type="scientific">Myripristis murdjan</name>
    <name type="common">pinecone soldierfish</name>
    <dbReference type="NCBI Taxonomy" id="586833"/>
    <lineage>
        <taxon>Eukaryota</taxon>
        <taxon>Metazoa</taxon>
        <taxon>Chordata</taxon>
        <taxon>Craniata</taxon>
        <taxon>Vertebrata</taxon>
        <taxon>Euteleostomi</taxon>
        <taxon>Actinopterygii</taxon>
        <taxon>Neopterygii</taxon>
        <taxon>Teleostei</taxon>
        <taxon>Neoteleostei</taxon>
        <taxon>Acanthomorphata</taxon>
        <taxon>Holocentriformes</taxon>
        <taxon>Holocentridae</taxon>
        <taxon>Myripristis</taxon>
    </lineage>
</organism>
<dbReference type="Proteomes" id="UP000472263">
    <property type="component" value="Chromosome 17"/>
</dbReference>
<dbReference type="GeneTree" id="ENSGT01030000238439"/>
<keyword evidence="4" id="KW-1185">Reference proteome</keyword>
<reference evidence="3" key="1">
    <citation type="submission" date="2019-06" db="EMBL/GenBank/DDBJ databases">
        <authorList>
            <consortium name="Wellcome Sanger Institute Data Sharing"/>
        </authorList>
    </citation>
    <scope>NUCLEOTIDE SEQUENCE [LARGE SCALE GENOMIC DNA]</scope>
</reference>
<feature type="compositionally biased region" description="Basic residues" evidence="1">
    <location>
        <begin position="86"/>
        <end position="119"/>
    </location>
</feature>
<name>A0A667ZKT5_9TELE</name>
<protein>
    <submittedName>
        <fullName evidence="3">Uncharacterized protein</fullName>
    </submittedName>
</protein>
<evidence type="ECO:0000313" key="3">
    <source>
        <dbReference type="Ensembl" id="ENSMMDP00005036444.1"/>
    </source>
</evidence>
<feature type="transmembrane region" description="Helical" evidence="2">
    <location>
        <begin position="6"/>
        <end position="24"/>
    </location>
</feature>
<evidence type="ECO:0000313" key="4">
    <source>
        <dbReference type="Proteomes" id="UP000472263"/>
    </source>
</evidence>
<reference evidence="3" key="2">
    <citation type="submission" date="2025-08" db="UniProtKB">
        <authorList>
            <consortium name="Ensembl"/>
        </authorList>
    </citation>
    <scope>IDENTIFICATION</scope>
</reference>
<evidence type="ECO:0000256" key="1">
    <source>
        <dbReference type="SAM" id="MobiDB-lite"/>
    </source>
</evidence>
<dbReference type="Ensembl" id="ENSMMDT00005037231.1">
    <property type="protein sequence ID" value="ENSMMDP00005036444.1"/>
    <property type="gene ID" value="ENSMMDG00005017054.1"/>
</dbReference>
<keyword evidence="2" id="KW-0812">Transmembrane</keyword>
<proteinExistence type="predicted"/>
<keyword evidence="2" id="KW-1133">Transmembrane helix</keyword>
<evidence type="ECO:0000256" key="2">
    <source>
        <dbReference type="SAM" id="Phobius"/>
    </source>
</evidence>
<reference evidence="3" key="3">
    <citation type="submission" date="2025-09" db="UniProtKB">
        <authorList>
            <consortium name="Ensembl"/>
        </authorList>
    </citation>
    <scope>IDENTIFICATION</scope>
</reference>